<accession>A0ABU7J8X3</accession>
<dbReference type="SUPFAM" id="SSF53474">
    <property type="entry name" value="alpha/beta-Hydrolases"/>
    <property type="match status" value="1"/>
</dbReference>
<keyword evidence="4" id="KW-1185">Reference proteome</keyword>
<dbReference type="EMBL" id="JAUHLI010000019">
    <property type="protein sequence ID" value="MEE2002996.1"/>
    <property type="molecule type" value="Genomic_DNA"/>
</dbReference>
<protein>
    <submittedName>
        <fullName evidence="3">Alpha/beta hydrolase</fullName>
    </submittedName>
</protein>
<gene>
    <name evidence="3" type="ORF">QWY20_16175</name>
</gene>
<evidence type="ECO:0000256" key="1">
    <source>
        <dbReference type="SAM" id="SignalP"/>
    </source>
</evidence>
<dbReference type="InterPro" id="IPR000073">
    <property type="entry name" value="AB_hydrolase_1"/>
</dbReference>
<dbReference type="InterPro" id="IPR029058">
    <property type="entry name" value="AB_hydrolase_fold"/>
</dbReference>
<feature type="chain" id="PRO_5046591304" evidence="1">
    <location>
        <begin position="29"/>
        <end position="316"/>
    </location>
</feature>
<evidence type="ECO:0000259" key="2">
    <source>
        <dbReference type="Pfam" id="PF00561"/>
    </source>
</evidence>
<feature type="signal peptide" evidence="1">
    <location>
        <begin position="1"/>
        <end position="28"/>
    </location>
</feature>
<evidence type="ECO:0000313" key="4">
    <source>
        <dbReference type="Proteomes" id="UP001336314"/>
    </source>
</evidence>
<dbReference type="RefSeq" id="WP_330130043.1">
    <property type="nucleotide sequence ID" value="NZ_JAUHLI010000019.1"/>
</dbReference>
<dbReference type="Gene3D" id="3.40.50.1820">
    <property type="entry name" value="alpha/beta hydrolase"/>
    <property type="match status" value="1"/>
</dbReference>
<organism evidence="3 4">
    <name type="scientific">Alkalimonas cellulosilytica</name>
    <dbReference type="NCBI Taxonomy" id="3058395"/>
    <lineage>
        <taxon>Bacteria</taxon>
        <taxon>Pseudomonadati</taxon>
        <taxon>Pseudomonadota</taxon>
        <taxon>Gammaproteobacteria</taxon>
        <taxon>Alkalimonas</taxon>
    </lineage>
</organism>
<evidence type="ECO:0000313" key="3">
    <source>
        <dbReference type="EMBL" id="MEE2002996.1"/>
    </source>
</evidence>
<name>A0ABU7J8X3_9GAMM</name>
<sequence>MTSFNTPLRSLILAVGVAGALVSLPATAAQADTSQASTAQQATTQNAEHSVCACFEVTVVGEGPAVLLIPGLASSGDVWHSTVEALQADYQLHVFTLAGFGGVMPLAHEAWEHGFLPTQQEAILRYIRQQQLNKPVVIGHSLGGYLALALAATAPEAIGGAINIDGLPALGALFAQSTASDSARQNAAPANFDPMAMAQSMANNESWHQLIENDMFRSDDMTAGRVMGELMQADLRPQLGNIRVPVLTLGALQHGAPYSTPEQVQANYENQLANAPAQYHSFAFAADSKHFIMADAPEWLTQQITQFLHSHAVTEE</sequence>
<feature type="domain" description="AB hydrolase-1" evidence="2">
    <location>
        <begin position="64"/>
        <end position="170"/>
    </location>
</feature>
<dbReference type="Proteomes" id="UP001336314">
    <property type="component" value="Unassembled WGS sequence"/>
</dbReference>
<dbReference type="InterPro" id="IPR050266">
    <property type="entry name" value="AB_hydrolase_sf"/>
</dbReference>
<dbReference type="GO" id="GO:0016787">
    <property type="term" value="F:hydrolase activity"/>
    <property type="evidence" value="ECO:0007669"/>
    <property type="project" value="UniProtKB-KW"/>
</dbReference>
<dbReference type="Pfam" id="PF00561">
    <property type="entry name" value="Abhydrolase_1"/>
    <property type="match status" value="1"/>
</dbReference>
<comment type="caution">
    <text evidence="3">The sequence shown here is derived from an EMBL/GenBank/DDBJ whole genome shotgun (WGS) entry which is preliminary data.</text>
</comment>
<keyword evidence="1" id="KW-0732">Signal</keyword>
<proteinExistence type="predicted"/>
<keyword evidence="3" id="KW-0378">Hydrolase</keyword>
<reference evidence="3 4" key="1">
    <citation type="submission" date="2023-07" db="EMBL/GenBank/DDBJ databases">
        <title>Alkalimonas sp., MEB108 novel, alkaliphilic bacterium isolated from Lonar Lake, India.</title>
        <authorList>
            <person name="Joshi A."/>
            <person name="Thite S."/>
        </authorList>
    </citation>
    <scope>NUCLEOTIDE SEQUENCE [LARGE SCALE GENOMIC DNA]</scope>
    <source>
        <strain evidence="3 4">MEB108</strain>
    </source>
</reference>
<dbReference type="PANTHER" id="PTHR43798">
    <property type="entry name" value="MONOACYLGLYCEROL LIPASE"/>
    <property type="match status" value="1"/>
</dbReference>